<reference evidence="1 2" key="1">
    <citation type="submission" date="2017-09" db="EMBL/GenBank/DDBJ databases">
        <authorList>
            <person name="Choi Z."/>
            <person name="Grubb S."/>
            <person name="Kuchan S."/>
            <person name="Pennathur K."/>
            <person name="Roskowski K."/>
            <person name="Garlena R.A."/>
            <person name="Russell D.A."/>
            <person name="Pope W.H."/>
            <person name="Jacobs-Sera D."/>
            <person name="Hatfull G.F."/>
        </authorList>
    </citation>
    <scope>NUCLEOTIDE SEQUENCE [LARGE SCALE GENOMIC DNA]</scope>
</reference>
<gene>
    <name evidence="1" type="ORF">SEA_PATIO_83</name>
</gene>
<dbReference type="EMBL" id="MF919542">
    <property type="protein sequence ID" value="ATS93164.1"/>
    <property type="molecule type" value="Genomic_DNA"/>
</dbReference>
<name>A0A2D2W4P2_9CAUD</name>
<proteinExistence type="predicted"/>
<protein>
    <submittedName>
        <fullName evidence="1">Uncharacterized protein</fullName>
    </submittedName>
</protein>
<evidence type="ECO:0000313" key="2">
    <source>
        <dbReference type="Proteomes" id="UP000240586"/>
    </source>
</evidence>
<organism evidence="1 2">
    <name type="scientific">Gordonia phage Patio</name>
    <dbReference type="NCBI Taxonomy" id="2041515"/>
    <lineage>
        <taxon>Viruses</taxon>
        <taxon>Duplodnaviria</taxon>
        <taxon>Heunggongvirae</taxon>
        <taxon>Uroviricota</taxon>
        <taxon>Caudoviricetes</taxon>
        <taxon>Zierdtviridae</taxon>
        <taxon>Emilbogenvirinae</taxon>
        <taxon>Skysandvirus</taxon>
        <taxon>Skysandvirus patio</taxon>
    </lineage>
</organism>
<dbReference type="Proteomes" id="UP000240586">
    <property type="component" value="Segment"/>
</dbReference>
<sequence>MLTTQYDDAGNLQATSATVRQDITHRFGTMTDTGTARTCIVVDRRGLGAVVPKSGLPRNGEHVYGGAAPWFHTDGRGIRHIDYNRRTGFYTRAYAQRLLTELHNRALEGQRTPARGEIMTGPVALDTYNADGRVTVNWRTRDGIEHWEDLVILDYARTGYRHYPSGVLEIGHVGEYLDAVRQDAARRGAEITIRGTGATIAVDGRTVTDVVQCGECGRRWDDAVSTSVTPAPSGRCPFEYDHGRPSSLARLY</sequence>
<evidence type="ECO:0000313" key="1">
    <source>
        <dbReference type="EMBL" id="ATS93164.1"/>
    </source>
</evidence>
<accession>A0A2D2W4P2</accession>
<keyword evidence="2" id="KW-1185">Reference proteome</keyword>